<evidence type="ECO:0000313" key="2">
    <source>
        <dbReference type="EMBL" id="MBV3408925.1"/>
    </source>
</evidence>
<sequence length="114" mass="12513">MYIAIVGSRNAGNINLAQELEKRINIMEGDAIVSGGARGIDTLAASYAKERNLKLIELRPDYAKYGRGATFIRNRAIVEAADMVVAFWDGESRGTKYSIDYANKIGRTTLIVSI</sequence>
<protein>
    <submittedName>
        <fullName evidence="2">DUF2493 domain-containing protein</fullName>
    </submittedName>
</protein>
<name>A0AAW4NH42_9BACT</name>
<accession>A0AAW4NH42</accession>
<comment type="caution">
    <text evidence="2">The sequence shown here is derived from an EMBL/GenBank/DDBJ whole genome shotgun (WGS) entry which is preliminary data.</text>
</comment>
<proteinExistence type="predicted"/>
<dbReference type="Pfam" id="PF10686">
    <property type="entry name" value="YAcAr"/>
    <property type="match status" value="1"/>
</dbReference>
<dbReference type="Proteomes" id="UP001196316">
    <property type="component" value="Unassembled WGS sequence"/>
</dbReference>
<gene>
    <name evidence="2" type="ORF">KSW80_11020</name>
</gene>
<evidence type="ECO:0000259" key="1">
    <source>
        <dbReference type="Pfam" id="PF10686"/>
    </source>
</evidence>
<dbReference type="InterPro" id="IPR019627">
    <property type="entry name" value="YAcAr"/>
</dbReference>
<reference evidence="2" key="1">
    <citation type="submission" date="2021-06" db="EMBL/GenBank/DDBJ databases">
        <title>Collection of gut derived symbiotic bacterial strains cultured from healthy donors.</title>
        <authorList>
            <person name="Lin H."/>
            <person name="Littmann E."/>
            <person name="Pamer E.G."/>
        </authorList>
    </citation>
    <scope>NUCLEOTIDE SEQUENCE</scope>
    <source>
        <strain evidence="2">MSK.21.60</strain>
    </source>
</reference>
<feature type="domain" description="YspA cpYpsA-related SLOG" evidence="1">
    <location>
        <begin position="3"/>
        <end position="65"/>
    </location>
</feature>
<evidence type="ECO:0000313" key="3">
    <source>
        <dbReference type="Proteomes" id="UP001196316"/>
    </source>
</evidence>
<dbReference type="EMBL" id="JAHOEP010000031">
    <property type="protein sequence ID" value="MBV3408925.1"/>
    <property type="molecule type" value="Genomic_DNA"/>
</dbReference>
<dbReference type="RefSeq" id="WP_217326881.1">
    <property type="nucleotide sequence ID" value="NZ_JAHOEK010000030.1"/>
</dbReference>
<organism evidence="2 3">
    <name type="scientific">Segatella copri</name>
    <dbReference type="NCBI Taxonomy" id="165179"/>
    <lineage>
        <taxon>Bacteria</taxon>
        <taxon>Pseudomonadati</taxon>
        <taxon>Bacteroidota</taxon>
        <taxon>Bacteroidia</taxon>
        <taxon>Bacteroidales</taxon>
        <taxon>Prevotellaceae</taxon>
        <taxon>Segatella</taxon>
    </lineage>
</organism>
<dbReference type="AlphaFoldDB" id="A0AAW4NH42"/>